<feature type="domain" description="UDP N-acetylglucosamine O-acyltransferase C-terminal" evidence="7">
    <location>
        <begin position="180"/>
        <end position="263"/>
    </location>
</feature>
<dbReference type="Gene3D" id="1.20.1180.10">
    <property type="entry name" value="Udp N-acetylglucosamine O-acyltransferase, C-terminal domain"/>
    <property type="match status" value="1"/>
</dbReference>
<dbReference type="GO" id="GO:0009245">
    <property type="term" value="P:lipid A biosynthetic process"/>
    <property type="evidence" value="ECO:0007669"/>
    <property type="project" value="UniProtKB-UniRule"/>
</dbReference>
<keyword evidence="5 6" id="KW-0012">Acyltransferase</keyword>
<dbReference type="GO" id="GO:0005737">
    <property type="term" value="C:cytoplasm"/>
    <property type="evidence" value="ECO:0007669"/>
    <property type="project" value="UniProtKB-SubCell"/>
</dbReference>
<evidence type="ECO:0000256" key="6">
    <source>
        <dbReference type="HAMAP-Rule" id="MF_00387"/>
    </source>
</evidence>
<dbReference type="EMBL" id="GL890832">
    <property type="protein sequence ID" value="EGJ34514.1"/>
    <property type="molecule type" value="Genomic_DNA"/>
</dbReference>
<reference evidence="9" key="1">
    <citation type="journal article" date="2011" name="Proc. Natl. Acad. Sci. U.S.A.">
        <title>Genomic insights into the physiology and ecology of the marine filamentous cyanobacterium Lyngbya majuscula.</title>
        <authorList>
            <person name="Jones A.C."/>
            <person name="Monroe E.A."/>
            <person name="Podell S."/>
            <person name="Hess W.R."/>
            <person name="Klages S."/>
            <person name="Esquenazi E."/>
            <person name="Niessen S."/>
            <person name="Hoover H."/>
            <person name="Rothmann M."/>
            <person name="Lasken R.S."/>
            <person name="Yates J.R.III."/>
            <person name="Reinhardt R."/>
            <person name="Kube M."/>
            <person name="Burkart M.D."/>
            <person name="Allen E.E."/>
            <person name="Dorrestein P.C."/>
            <person name="Gerwick W.H."/>
            <person name="Gerwick L."/>
        </authorList>
    </citation>
    <scope>NUCLEOTIDE SEQUENCE [LARGE SCALE GENOMIC DNA]</scope>
    <source>
        <strain evidence="9">3L</strain>
    </source>
</reference>
<dbReference type="CDD" id="cd03351">
    <property type="entry name" value="LbH_UDP-GlcNAc_AT"/>
    <property type="match status" value="1"/>
</dbReference>
<evidence type="ECO:0000313" key="8">
    <source>
        <dbReference type="EMBL" id="EGJ34514.1"/>
    </source>
</evidence>
<dbReference type="InterPro" id="IPR037157">
    <property type="entry name" value="Acetyltransf_C_sf"/>
</dbReference>
<keyword evidence="6" id="KW-0677">Repeat</keyword>
<dbReference type="GO" id="GO:0016020">
    <property type="term" value="C:membrane"/>
    <property type="evidence" value="ECO:0007669"/>
    <property type="project" value="GOC"/>
</dbReference>
<comment type="catalytic activity">
    <reaction evidence="6">
        <text>a (3R)-hydroxyacyl-[ACP] + UDP-N-acetyl-alpha-D-glucosamine = a UDP-3-O-[(3R)-3-hydroxyacyl]-N-acetyl-alpha-D-glucosamine + holo-[ACP]</text>
        <dbReference type="Rhea" id="RHEA:67812"/>
        <dbReference type="Rhea" id="RHEA-COMP:9685"/>
        <dbReference type="Rhea" id="RHEA-COMP:9945"/>
        <dbReference type="ChEBI" id="CHEBI:57705"/>
        <dbReference type="ChEBI" id="CHEBI:64479"/>
        <dbReference type="ChEBI" id="CHEBI:78827"/>
        <dbReference type="ChEBI" id="CHEBI:173225"/>
        <dbReference type="EC" id="2.3.1.129"/>
    </reaction>
</comment>
<dbReference type="UniPathway" id="UPA00359">
    <property type="reaction ID" value="UER00477"/>
</dbReference>
<keyword evidence="2 6" id="KW-0441">Lipid A biosynthesis</keyword>
<comment type="function">
    <text evidence="6">Involved in the biosynthesis of lipid A, a phosphorylated glycolipid that anchors the lipopolysaccharide to the outer membrane of the cell.</text>
</comment>
<dbReference type="Pfam" id="PF13720">
    <property type="entry name" value="Acetyltransf_11"/>
    <property type="match status" value="1"/>
</dbReference>
<dbReference type="HOGENOM" id="CLU_061249_0_0_3"/>
<evidence type="ECO:0000259" key="7">
    <source>
        <dbReference type="Pfam" id="PF13720"/>
    </source>
</evidence>
<evidence type="ECO:0000256" key="4">
    <source>
        <dbReference type="ARBA" id="ARBA00023098"/>
    </source>
</evidence>
<dbReference type="GO" id="GO:0031470">
    <property type="term" value="C:carboxysome"/>
    <property type="evidence" value="ECO:0007669"/>
    <property type="project" value="UniProtKB-ARBA"/>
</dbReference>
<protein>
    <recommendedName>
        <fullName evidence="6">Acyl-[acyl-carrier-protein]--UDP-N-acetylglucosamine O-acyltransferase</fullName>
        <shortName evidence="6">UDP-N-acetylglucosamine acyltransferase</shortName>
        <ecNumber evidence="6">2.3.1.129</ecNumber>
    </recommendedName>
</protein>
<dbReference type="NCBIfam" id="NF003657">
    <property type="entry name" value="PRK05289.1"/>
    <property type="match status" value="1"/>
</dbReference>
<evidence type="ECO:0000256" key="2">
    <source>
        <dbReference type="ARBA" id="ARBA00022556"/>
    </source>
</evidence>
<evidence type="ECO:0000256" key="1">
    <source>
        <dbReference type="ARBA" id="ARBA00022516"/>
    </source>
</evidence>
<comment type="similarity">
    <text evidence="6">Belongs to the transferase hexapeptide repeat family. LpxA subfamily.</text>
</comment>
<dbReference type="HAMAP" id="MF_00387">
    <property type="entry name" value="LpxA"/>
    <property type="match status" value="1"/>
</dbReference>
<dbReference type="PANTHER" id="PTHR43480:SF1">
    <property type="entry name" value="ACYL-[ACYL-CARRIER-PROTEIN]--UDP-N-ACETYLGLUCOSAMINE O-ACYLTRANSFERASE, MITOCHONDRIAL-RELATED"/>
    <property type="match status" value="1"/>
</dbReference>
<keyword evidence="1 6" id="KW-0444">Lipid biosynthesis</keyword>
<dbReference type="PIRSF" id="PIRSF000456">
    <property type="entry name" value="UDP-GlcNAc_acltr"/>
    <property type="match status" value="1"/>
</dbReference>
<accession>F4XLN9</accession>
<comment type="subunit">
    <text evidence="6">Homotrimer.</text>
</comment>
<dbReference type="GO" id="GO:0008780">
    <property type="term" value="F:acyl-[acyl-carrier-protein]-UDP-N-acetylglucosamine O-acyltransferase activity"/>
    <property type="evidence" value="ECO:0007669"/>
    <property type="project" value="UniProtKB-UniRule"/>
</dbReference>
<gene>
    <name evidence="6" type="primary">lpxA</name>
    <name evidence="8" type="ORF">LYNGBM3L_15840</name>
</gene>
<dbReference type="Pfam" id="PF00132">
    <property type="entry name" value="Hexapep"/>
    <property type="match status" value="2"/>
</dbReference>
<dbReference type="Proteomes" id="UP000003959">
    <property type="component" value="Unassembled WGS sequence"/>
</dbReference>
<keyword evidence="6" id="KW-0963">Cytoplasm</keyword>
<dbReference type="InterPro" id="IPR029098">
    <property type="entry name" value="Acetyltransf_C"/>
</dbReference>
<dbReference type="InterPro" id="IPR001451">
    <property type="entry name" value="Hexapep"/>
</dbReference>
<evidence type="ECO:0000256" key="3">
    <source>
        <dbReference type="ARBA" id="ARBA00022679"/>
    </source>
</evidence>
<dbReference type="InterPro" id="IPR011004">
    <property type="entry name" value="Trimer_LpxA-like_sf"/>
</dbReference>
<keyword evidence="3 6" id="KW-0808">Transferase</keyword>
<sequence length="268" mass="29105">MFGKLATLIHPTAVIHPGAELHPTVQIGAYAVIEDNVKVGPETTIGAHVVLSGPMEIGARNQIFPGAVLGSEPQDLKYDGAPSWVRIGDNNLIREYVTINRATGAGEATVIGNGNMLMAYSHVAHNCVIEDYVIIANGTAIAGHVYIESQVRISGVLGIHQFVHIGRLAMVGGMSRIDRDVPPYMLVEGNPSRVRSLNLIGLKRAGLTTGEIRQLKNVFRKLYLSGQPFTQALQTLELPPDNPHVQHLHQFLQLSVMEGRRGLIPGRR</sequence>
<proteinExistence type="inferred from homology"/>
<keyword evidence="9" id="KW-1185">Reference proteome</keyword>
<comment type="pathway">
    <text evidence="6">Glycolipid biosynthesis; lipid IV(A) biosynthesis; lipid IV(A) from (3R)-3-hydroxytetradecanoyl-[acyl-carrier-protein] and UDP-N-acetyl-alpha-D-glucosamine: step 1/6.</text>
</comment>
<comment type="subcellular location">
    <subcellularLocation>
        <location evidence="6">Cytoplasm</location>
    </subcellularLocation>
</comment>
<dbReference type="AlphaFoldDB" id="F4XLN9"/>
<dbReference type="NCBIfam" id="TIGR01852">
    <property type="entry name" value="lipid_A_lpxA"/>
    <property type="match status" value="1"/>
</dbReference>
<dbReference type="Gene3D" id="2.160.10.10">
    <property type="entry name" value="Hexapeptide repeat proteins"/>
    <property type="match status" value="1"/>
</dbReference>
<evidence type="ECO:0000313" key="9">
    <source>
        <dbReference type="Proteomes" id="UP000003959"/>
    </source>
</evidence>
<organism evidence="8 9">
    <name type="scientific">Moorena producens 3L</name>
    <dbReference type="NCBI Taxonomy" id="489825"/>
    <lineage>
        <taxon>Bacteria</taxon>
        <taxon>Bacillati</taxon>
        <taxon>Cyanobacteriota</taxon>
        <taxon>Cyanophyceae</taxon>
        <taxon>Coleofasciculales</taxon>
        <taxon>Coleofasciculaceae</taxon>
        <taxon>Moorena</taxon>
    </lineage>
</organism>
<dbReference type="PANTHER" id="PTHR43480">
    <property type="entry name" value="ACYL-[ACYL-CARRIER-PROTEIN]--UDP-N-ACETYLGLUCOSAMINE O-ACYLTRANSFERASE"/>
    <property type="match status" value="1"/>
</dbReference>
<keyword evidence="4 6" id="KW-0443">Lipid metabolism</keyword>
<dbReference type="EC" id="2.3.1.129" evidence="6"/>
<evidence type="ECO:0000256" key="5">
    <source>
        <dbReference type="ARBA" id="ARBA00023315"/>
    </source>
</evidence>
<dbReference type="eggNOG" id="COG1043">
    <property type="taxonomic scope" value="Bacteria"/>
</dbReference>
<dbReference type="InterPro" id="IPR010137">
    <property type="entry name" value="Lipid_A_LpxA"/>
</dbReference>
<name>F4XLN9_9CYAN</name>
<dbReference type="GO" id="GO:0043886">
    <property type="term" value="F:structural constituent of carboxysome shell"/>
    <property type="evidence" value="ECO:0007669"/>
    <property type="project" value="UniProtKB-ARBA"/>
</dbReference>
<dbReference type="SUPFAM" id="SSF51161">
    <property type="entry name" value="Trimeric LpxA-like enzymes"/>
    <property type="match status" value="1"/>
</dbReference>